<feature type="region of interest" description="Disordered" evidence="1">
    <location>
        <begin position="1"/>
        <end position="43"/>
    </location>
</feature>
<evidence type="ECO:0000313" key="2">
    <source>
        <dbReference type="EMBL" id="CAA9209792.1"/>
    </source>
</evidence>
<name>A0A6J4GXY5_9ACTN</name>
<accession>A0A6J4GXY5</accession>
<feature type="region of interest" description="Disordered" evidence="1">
    <location>
        <begin position="75"/>
        <end position="105"/>
    </location>
</feature>
<sequence length="242" mass="26869">ADGSRRARNPRRRAAGRYAGGPSRDPVDARARCPGAGGRAPPAGCVRQQRLLRPGVVAALGWPLPDLHRRRLPAGAVEGRLPPHGDRNGRPSPRAHLRRAHRDDADVDHGRLPVRHRLAGARCAVGGRASRRHPRRRRCEAGCQGVAVHLLRRRLHREPHARPGPPERRDRRLLHGGRRHLQPPRRPGAPLCGAHVWLQVDQVARWHRGHRRRPAGLLGSAGIRRGCLGRGLQPPERCSDRL</sequence>
<gene>
    <name evidence="2" type="ORF">AVDCRST_MAG50-966</name>
</gene>
<feature type="compositionally biased region" description="Basic residues" evidence="1">
    <location>
        <begin position="171"/>
        <end position="183"/>
    </location>
</feature>
<feature type="compositionally biased region" description="Basic and acidic residues" evidence="1">
    <location>
        <begin position="158"/>
        <end position="170"/>
    </location>
</feature>
<dbReference type="AlphaFoldDB" id="A0A6J4GXY5"/>
<protein>
    <submittedName>
        <fullName evidence="2">Molybdopterin-binding oxidoreductase</fullName>
    </submittedName>
</protein>
<feature type="non-terminal residue" evidence="2">
    <location>
        <position position="1"/>
    </location>
</feature>
<organism evidence="2">
    <name type="scientific">uncultured Acidimicrobiales bacterium</name>
    <dbReference type="NCBI Taxonomy" id="310071"/>
    <lineage>
        <taxon>Bacteria</taxon>
        <taxon>Bacillati</taxon>
        <taxon>Actinomycetota</taxon>
        <taxon>Acidimicrobiia</taxon>
        <taxon>Acidimicrobiales</taxon>
        <taxon>environmental samples</taxon>
    </lineage>
</organism>
<feature type="region of interest" description="Disordered" evidence="1">
    <location>
        <begin position="155"/>
        <end position="187"/>
    </location>
</feature>
<feature type="compositionally biased region" description="Basic residues" evidence="1">
    <location>
        <begin position="1"/>
        <end position="15"/>
    </location>
</feature>
<reference evidence="2" key="1">
    <citation type="submission" date="2020-02" db="EMBL/GenBank/DDBJ databases">
        <authorList>
            <person name="Meier V. D."/>
        </authorList>
    </citation>
    <scope>NUCLEOTIDE SEQUENCE</scope>
    <source>
        <strain evidence="2">AVDCRST_MAG50</strain>
    </source>
</reference>
<proteinExistence type="predicted"/>
<evidence type="ECO:0000256" key="1">
    <source>
        <dbReference type="SAM" id="MobiDB-lite"/>
    </source>
</evidence>
<feature type="non-terminal residue" evidence="2">
    <location>
        <position position="242"/>
    </location>
</feature>
<dbReference type="EMBL" id="CADCTF010000001">
    <property type="protein sequence ID" value="CAA9209792.1"/>
    <property type="molecule type" value="Genomic_DNA"/>
</dbReference>